<name>A0A150KFD1_HEYCO</name>
<dbReference type="Proteomes" id="UP000075304">
    <property type="component" value="Unassembled WGS sequence"/>
</dbReference>
<gene>
    <name evidence="1" type="ORF">B4099_3027</name>
</gene>
<reference evidence="1 2" key="1">
    <citation type="submission" date="2016-01" db="EMBL/GenBank/DDBJ databases">
        <title>Genome Sequences of Twelve Sporeforming Bacillus Species Isolated from Foods.</title>
        <authorList>
            <person name="Berendsen E.M."/>
            <person name="Wells-Bennik M.H."/>
            <person name="Krawcyk A.O."/>
            <person name="De Jong A."/>
            <person name="Holsappel S."/>
            <person name="Eijlander R.T."/>
            <person name="Kuipers O.P."/>
        </authorList>
    </citation>
    <scope>NUCLEOTIDE SEQUENCE [LARGE SCALE GENOMIC DNA]</scope>
    <source>
        <strain evidence="1 2">B4099</strain>
    </source>
</reference>
<sequence length="47" mass="5295">MAKHNVGMTIRFFISILFSKMMAPRAVNAKMPNAKLSSYISESLKSF</sequence>
<evidence type="ECO:0000313" key="1">
    <source>
        <dbReference type="EMBL" id="KYC69860.1"/>
    </source>
</evidence>
<dbReference type="EMBL" id="LQYI01000044">
    <property type="protein sequence ID" value="KYC69860.1"/>
    <property type="molecule type" value="Genomic_DNA"/>
</dbReference>
<dbReference type="AlphaFoldDB" id="A0A150KFD1"/>
<evidence type="ECO:0000313" key="2">
    <source>
        <dbReference type="Proteomes" id="UP000075304"/>
    </source>
</evidence>
<organism evidence="1 2">
    <name type="scientific">Heyndrickxia coagulans</name>
    <name type="common">Weizmannia coagulans</name>
    <dbReference type="NCBI Taxonomy" id="1398"/>
    <lineage>
        <taxon>Bacteria</taxon>
        <taxon>Bacillati</taxon>
        <taxon>Bacillota</taxon>
        <taxon>Bacilli</taxon>
        <taxon>Bacillales</taxon>
        <taxon>Bacillaceae</taxon>
        <taxon>Heyndrickxia</taxon>
    </lineage>
</organism>
<proteinExistence type="predicted"/>
<accession>A0A150KFD1</accession>
<comment type="caution">
    <text evidence="1">The sequence shown here is derived from an EMBL/GenBank/DDBJ whole genome shotgun (WGS) entry which is preliminary data.</text>
</comment>
<protein>
    <submittedName>
        <fullName evidence="1">Uncharacterized protein</fullName>
    </submittedName>
</protein>